<reference evidence="2 3" key="1">
    <citation type="journal article" date="2018" name="Nat. Biotechnol.">
        <title>A standardized bacterial taxonomy based on genome phylogeny substantially revises the tree of life.</title>
        <authorList>
            <person name="Parks D.H."/>
            <person name="Chuvochina M."/>
            <person name="Waite D.W."/>
            <person name="Rinke C."/>
            <person name="Skarshewski A."/>
            <person name="Chaumeil P.A."/>
            <person name="Hugenholtz P."/>
        </authorList>
    </citation>
    <scope>NUCLEOTIDE SEQUENCE [LARGE SCALE GENOMIC DNA]</scope>
    <source>
        <strain evidence="2">UBA8844</strain>
    </source>
</reference>
<organism evidence="2 3">
    <name type="scientific">Gemmatimonas aurantiaca</name>
    <dbReference type="NCBI Taxonomy" id="173480"/>
    <lineage>
        <taxon>Bacteria</taxon>
        <taxon>Pseudomonadati</taxon>
        <taxon>Gemmatimonadota</taxon>
        <taxon>Gemmatimonadia</taxon>
        <taxon>Gemmatimonadales</taxon>
        <taxon>Gemmatimonadaceae</taxon>
        <taxon>Gemmatimonas</taxon>
    </lineage>
</organism>
<dbReference type="PANTHER" id="PTHR41291">
    <property type="entry name" value="DNA ALKYLATION REPAIR PROTEIN"/>
    <property type="match status" value="1"/>
</dbReference>
<dbReference type="Pfam" id="PF08713">
    <property type="entry name" value="DNA_alkylation"/>
    <property type="match status" value="1"/>
</dbReference>
<dbReference type="SUPFAM" id="SSF48371">
    <property type="entry name" value="ARM repeat"/>
    <property type="match status" value="1"/>
</dbReference>
<accession>A0A3D4VDG1</accession>
<feature type="region of interest" description="Disordered" evidence="1">
    <location>
        <begin position="203"/>
        <end position="225"/>
    </location>
</feature>
<dbReference type="EMBL" id="DPIY01000012">
    <property type="protein sequence ID" value="HCT59176.1"/>
    <property type="molecule type" value="Genomic_DNA"/>
</dbReference>
<dbReference type="Proteomes" id="UP000264071">
    <property type="component" value="Unassembled WGS sequence"/>
</dbReference>
<proteinExistence type="predicted"/>
<dbReference type="AlphaFoldDB" id="A0A3D4VDG1"/>
<evidence type="ECO:0000313" key="2">
    <source>
        <dbReference type="EMBL" id="HCT59176.1"/>
    </source>
</evidence>
<evidence type="ECO:0000313" key="3">
    <source>
        <dbReference type="Proteomes" id="UP000264071"/>
    </source>
</evidence>
<evidence type="ECO:0000256" key="1">
    <source>
        <dbReference type="SAM" id="MobiDB-lite"/>
    </source>
</evidence>
<dbReference type="OMA" id="QDVADKW"/>
<dbReference type="InterPro" id="IPR014825">
    <property type="entry name" value="DNA_alkylation"/>
</dbReference>
<name>A0A3D4VDG1_9BACT</name>
<dbReference type="InterPro" id="IPR016024">
    <property type="entry name" value="ARM-type_fold"/>
</dbReference>
<dbReference type="PANTHER" id="PTHR41291:SF1">
    <property type="entry name" value="DNA ALKYLATION REPAIR PROTEIN"/>
    <property type="match status" value="1"/>
</dbReference>
<protein>
    <submittedName>
        <fullName evidence="2">DNA alkylation repair protein</fullName>
    </submittedName>
</protein>
<sequence length="225" mass="24974">MNTEDILTTLAQLGKPQTAVIYRRHGSGERVFGVLTSEIAKLQKRIKRNHPLAMALWETGNAEARILALLVANPEQVTRSDADRWIQDGPVHFVGCYLSALLARSPIADETMRDWMLSSDERHGEMGYGILADRLKHDPDAISDAYAEQILTTIEERIHGSANWARYAMNNALISIGIYKPLLREQALAAAQRIGTVEIDHGETDCKTPSAASSIRKASTRKRCP</sequence>
<comment type="caution">
    <text evidence="2">The sequence shown here is derived from an EMBL/GenBank/DDBJ whole genome shotgun (WGS) entry which is preliminary data.</text>
</comment>
<gene>
    <name evidence="2" type="ORF">DGD08_18400</name>
</gene>